<feature type="compositionally biased region" description="Polar residues" evidence="7">
    <location>
        <begin position="1"/>
        <end position="10"/>
    </location>
</feature>
<dbReference type="InterPro" id="IPR050147">
    <property type="entry name" value="Ser/Thr_Dehydratase"/>
</dbReference>
<gene>
    <name evidence="9" type="ORF">RDB_LOCUS143367</name>
</gene>
<dbReference type="SUPFAM" id="SSF53686">
    <property type="entry name" value="Tryptophan synthase beta subunit-like PLP-dependent enzymes"/>
    <property type="match status" value="1"/>
</dbReference>
<evidence type="ECO:0000256" key="5">
    <source>
        <dbReference type="ARBA" id="ARBA00023239"/>
    </source>
</evidence>
<evidence type="ECO:0000256" key="1">
    <source>
        <dbReference type="ARBA" id="ARBA00001933"/>
    </source>
</evidence>
<accession>A0A8H3DBN5</accession>
<evidence type="ECO:0000256" key="2">
    <source>
        <dbReference type="ARBA" id="ARBA00010869"/>
    </source>
</evidence>
<dbReference type="InterPro" id="IPR001926">
    <property type="entry name" value="TrpB-like_PALP"/>
</dbReference>
<feature type="region of interest" description="Disordered" evidence="7">
    <location>
        <begin position="1"/>
        <end position="21"/>
    </location>
</feature>
<dbReference type="PANTHER" id="PTHR48078">
    <property type="entry name" value="THREONINE DEHYDRATASE, MITOCHONDRIAL-RELATED"/>
    <property type="match status" value="1"/>
</dbReference>
<evidence type="ECO:0000256" key="7">
    <source>
        <dbReference type="SAM" id="MobiDB-lite"/>
    </source>
</evidence>
<evidence type="ECO:0000256" key="6">
    <source>
        <dbReference type="ARBA" id="ARBA00049406"/>
    </source>
</evidence>
<feature type="region of interest" description="Disordered" evidence="7">
    <location>
        <begin position="72"/>
        <end position="94"/>
    </location>
</feature>
<sequence length="701" mass="77062">MSSSQEQSCTPRDEIHARLPPIKMSQNPLEKYLFLGYVNARSNKPGASRRHLKLKLVEQFWTLDRTQKDEQLKNAASMKEPTSFDPGSDTYDIPNLKDSRVIGTRGIIVRTHLHLNDEPAWNAFLTALEGLEKESLADIPSVQMESDSESEDEETDKSEDEEMAEAAPPPITYESDAIFTVIDPVRQETYHALRDRLSNASNVAILRLFNDVSIAPSPSPPDNMPKRIKPGHRLIDEDGFQEVYSGGRIWVWDQQSAKDQTLRLVSPRVFVYGDATGDSWRVKAAHMWELQLHLDGGMKIGFSGGAGTGWDMNERARNLKESTSYVCRLRKRSSQEGSKQHGLDMPLYIETPLLYSPSMSSRLGYEVYLKMENLQPSQSFKYRGISLFVSRAIVEHGPEVRIVAATSGSAGIALAWVGKYLNVRTSVFIPTPAASVQAELEMAGAEVIVGGTDYADALSTAQSFCETEPRTILMSSYDHPTLWEGYSTMIQEIARQLPNKIIPDAIVCNVGGGGLLGGALRGVNGLKWDSIAIETHGANCYHLSLLANSPDPAARSLIPGYVSLFKSPTLSAGIPQVHTGGGDLGEVTGYYIGGIITRRTITVANDTGNRSSSLGAYRHEQKLLVELACGATLSPAYTPGLLGKLVPKTSEKHRPVIVFIICGGSKATFQDAQRYRNIIRENTEMDRARSEILIDSSVGLT</sequence>
<dbReference type="Gene3D" id="3.40.50.1100">
    <property type="match status" value="2"/>
</dbReference>
<feature type="compositionally biased region" description="Acidic residues" evidence="7">
    <location>
        <begin position="146"/>
        <end position="164"/>
    </location>
</feature>
<evidence type="ECO:0000313" key="9">
    <source>
        <dbReference type="EMBL" id="CAE6519288.1"/>
    </source>
</evidence>
<dbReference type="Proteomes" id="UP000663853">
    <property type="component" value="Unassembled WGS sequence"/>
</dbReference>
<dbReference type="GO" id="GO:0003941">
    <property type="term" value="F:L-serine ammonia-lyase activity"/>
    <property type="evidence" value="ECO:0007669"/>
    <property type="project" value="UniProtKB-EC"/>
</dbReference>
<feature type="region of interest" description="Disordered" evidence="7">
    <location>
        <begin position="137"/>
        <end position="170"/>
    </location>
</feature>
<evidence type="ECO:0000259" key="8">
    <source>
        <dbReference type="Pfam" id="PF00291"/>
    </source>
</evidence>
<dbReference type="EMBL" id="CAJMXA010003879">
    <property type="protein sequence ID" value="CAE6519288.1"/>
    <property type="molecule type" value="Genomic_DNA"/>
</dbReference>
<feature type="domain" description="Tryptophan synthase beta chain-like PALP" evidence="8">
    <location>
        <begin position="347"/>
        <end position="636"/>
    </location>
</feature>
<dbReference type="AlphaFoldDB" id="A0A8H3DBN5"/>
<protein>
    <recommendedName>
        <fullName evidence="3">L-serine ammonia-lyase</fullName>
        <ecNumber evidence="3">4.3.1.17</ecNumber>
    </recommendedName>
</protein>
<dbReference type="GO" id="GO:0006565">
    <property type="term" value="P:L-serine catabolic process"/>
    <property type="evidence" value="ECO:0007669"/>
    <property type="project" value="TreeGrafter"/>
</dbReference>
<dbReference type="InterPro" id="IPR036052">
    <property type="entry name" value="TrpB-like_PALP_sf"/>
</dbReference>
<dbReference type="EC" id="4.3.1.17" evidence="3"/>
<dbReference type="GO" id="GO:0006567">
    <property type="term" value="P:L-threonine catabolic process"/>
    <property type="evidence" value="ECO:0007669"/>
    <property type="project" value="TreeGrafter"/>
</dbReference>
<keyword evidence="4" id="KW-0663">Pyridoxal phosphate</keyword>
<dbReference type="GO" id="GO:0009097">
    <property type="term" value="P:isoleucine biosynthetic process"/>
    <property type="evidence" value="ECO:0007669"/>
    <property type="project" value="TreeGrafter"/>
</dbReference>
<comment type="similarity">
    <text evidence="2">Belongs to the serine/threonine dehydratase family.</text>
</comment>
<evidence type="ECO:0000256" key="3">
    <source>
        <dbReference type="ARBA" id="ARBA00012093"/>
    </source>
</evidence>
<comment type="catalytic activity">
    <reaction evidence="6">
        <text>L-serine = pyruvate + NH4(+)</text>
        <dbReference type="Rhea" id="RHEA:19169"/>
        <dbReference type="ChEBI" id="CHEBI:15361"/>
        <dbReference type="ChEBI" id="CHEBI:28938"/>
        <dbReference type="ChEBI" id="CHEBI:33384"/>
        <dbReference type="EC" id="4.3.1.17"/>
    </reaction>
</comment>
<dbReference type="PANTHER" id="PTHR48078:SF2">
    <property type="entry name" value="CATABOLIC L-SERINE_THREONINE DEHYDRATASE"/>
    <property type="match status" value="1"/>
</dbReference>
<dbReference type="GO" id="GO:0004794">
    <property type="term" value="F:threonine deaminase activity"/>
    <property type="evidence" value="ECO:0007669"/>
    <property type="project" value="TreeGrafter"/>
</dbReference>
<organism evidence="9 10">
    <name type="scientific">Rhizoctonia solani</name>
    <dbReference type="NCBI Taxonomy" id="456999"/>
    <lineage>
        <taxon>Eukaryota</taxon>
        <taxon>Fungi</taxon>
        <taxon>Dikarya</taxon>
        <taxon>Basidiomycota</taxon>
        <taxon>Agaricomycotina</taxon>
        <taxon>Agaricomycetes</taxon>
        <taxon>Cantharellales</taxon>
        <taxon>Ceratobasidiaceae</taxon>
        <taxon>Rhizoctonia</taxon>
    </lineage>
</organism>
<keyword evidence="5" id="KW-0456">Lyase</keyword>
<reference evidence="9" key="1">
    <citation type="submission" date="2021-01" db="EMBL/GenBank/DDBJ databases">
        <authorList>
            <person name="Kaushik A."/>
        </authorList>
    </citation>
    <scope>NUCLEOTIDE SEQUENCE</scope>
    <source>
        <strain evidence="9">AG6-10EEA</strain>
    </source>
</reference>
<proteinExistence type="inferred from homology"/>
<evidence type="ECO:0000313" key="10">
    <source>
        <dbReference type="Proteomes" id="UP000663853"/>
    </source>
</evidence>
<evidence type="ECO:0000256" key="4">
    <source>
        <dbReference type="ARBA" id="ARBA00022898"/>
    </source>
</evidence>
<comment type="cofactor">
    <cofactor evidence="1">
        <name>pyridoxal 5'-phosphate</name>
        <dbReference type="ChEBI" id="CHEBI:597326"/>
    </cofactor>
</comment>
<name>A0A8H3DBN5_9AGAM</name>
<dbReference type="Pfam" id="PF00291">
    <property type="entry name" value="PALP"/>
    <property type="match status" value="1"/>
</dbReference>
<comment type="caution">
    <text evidence="9">The sequence shown here is derived from an EMBL/GenBank/DDBJ whole genome shotgun (WGS) entry which is preliminary data.</text>
</comment>